<organism evidence="1 2">
    <name type="scientific">Cinara cedri</name>
    <dbReference type="NCBI Taxonomy" id="506608"/>
    <lineage>
        <taxon>Eukaryota</taxon>
        <taxon>Metazoa</taxon>
        <taxon>Ecdysozoa</taxon>
        <taxon>Arthropoda</taxon>
        <taxon>Hexapoda</taxon>
        <taxon>Insecta</taxon>
        <taxon>Pterygota</taxon>
        <taxon>Neoptera</taxon>
        <taxon>Paraneoptera</taxon>
        <taxon>Hemiptera</taxon>
        <taxon>Sternorrhyncha</taxon>
        <taxon>Aphidomorpha</taxon>
        <taxon>Aphidoidea</taxon>
        <taxon>Aphididae</taxon>
        <taxon>Lachninae</taxon>
        <taxon>Cinara</taxon>
    </lineage>
</organism>
<dbReference type="OrthoDB" id="6615482at2759"/>
<accession>A0A5E4NB53</accession>
<reference evidence="1 2" key="1">
    <citation type="submission" date="2019-08" db="EMBL/GenBank/DDBJ databases">
        <authorList>
            <person name="Alioto T."/>
            <person name="Alioto T."/>
            <person name="Gomez Garrido J."/>
        </authorList>
    </citation>
    <scope>NUCLEOTIDE SEQUENCE [LARGE SCALE GENOMIC DNA]</scope>
</reference>
<dbReference type="EMBL" id="CABPRJ010001911">
    <property type="protein sequence ID" value="VVC41019.1"/>
    <property type="molecule type" value="Genomic_DNA"/>
</dbReference>
<proteinExistence type="predicted"/>
<gene>
    <name evidence="1" type="ORF">CINCED_3A009573</name>
</gene>
<evidence type="ECO:0000313" key="1">
    <source>
        <dbReference type="EMBL" id="VVC41019.1"/>
    </source>
</evidence>
<dbReference type="AlphaFoldDB" id="A0A5E4NB53"/>
<dbReference type="InterPro" id="IPR012337">
    <property type="entry name" value="RNaseH-like_sf"/>
</dbReference>
<keyword evidence="2" id="KW-1185">Reference proteome</keyword>
<sequence>MARTPQGLHSFPNATFDNLYKKYQLENILTTEISISPPWLISININLDLHQNPKKSTCPTHYNNLLKEILLTTPQHALIFTDASVTKNHTGMAIIHGDSQTQWKLSNKCFIYTAKALSILKAIEFVTNKSEASQIIIFKPPSPVNTSYMWVLGNYNRAGNERADKAAKLAHLSDNSLTSLDFSFQDVKRIIAKDTYDLLEKKWLHVGWTNVAKTRSENFEELNDSKKAEKLR</sequence>
<dbReference type="SUPFAM" id="SSF53098">
    <property type="entry name" value="Ribonuclease H-like"/>
    <property type="match status" value="1"/>
</dbReference>
<dbReference type="Proteomes" id="UP000325440">
    <property type="component" value="Unassembled WGS sequence"/>
</dbReference>
<evidence type="ECO:0000313" key="2">
    <source>
        <dbReference type="Proteomes" id="UP000325440"/>
    </source>
</evidence>
<protein>
    <submittedName>
        <fullName evidence="1">Ribonuclease H-like domain</fullName>
    </submittedName>
</protein>
<name>A0A5E4NB53_9HEMI</name>